<dbReference type="Proteomes" id="UP001488838">
    <property type="component" value="Unassembled WGS sequence"/>
</dbReference>
<protein>
    <submittedName>
        <fullName evidence="1">Uncharacterized protein</fullName>
    </submittedName>
</protein>
<accession>A0AAW0IUB6</accession>
<name>A0AAW0IUB6_MYOGA</name>
<keyword evidence="2" id="KW-1185">Reference proteome</keyword>
<dbReference type="AlphaFoldDB" id="A0AAW0IUB6"/>
<proteinExistence type="predicted"/>
<dbReference type="EMBL" id="JBBHLL010000091">
    <property type="protein sequence ID" value="KAK7817902.1"/>
    <property type="molecule type" value="Genomic_DNA"/>
</dbReference>
<organism evidence="1 2">
    <name type="scientific">Myodes glareolus</name>
    <name type="common">Bank vole</name>
    <name type="synonym">Clethrionomys glareolus</name>
    <dbReference type="NCBI Taxonomy" id="447135"/>
    <lineage>
        <taxon>Eukaryota</taxon>
        <taxon>Metazoa</taxon>
        <taxon>Chordata</taxon>
        <taxon>Craniata</taxon>
        <taxon>Vertebrata</taxon>
        <taxon>Euteleostomi</taxon>
        <taxon>Mammalia</taxon>
        <taxon>Eutheria</taxon>
        <taxon>Euarchontoglires</taxon>
        <taxon>Glires</taxon>
        <taxon>Rodentia</taxon>
        <taxon>Myomorpha</taxon>
        <taxon>Muroidea</taxon>
        <taxon>Cricetidae</taxon>
        <taxon>Arvicolinae</taxon>
        <taxon>Myodes</taxon>
    </lineage>
</organism>
<reference evidence="1 2" key="1">
    <citation type="journal article" date="2023" name="bioRxiv">
        <title>Conserved and derived expression patterns and positive selection on dental genes reveal complex evolutionary context of ever-growing rodent molars.</title>
        <authorList>
            <person name="Calamari Z.T."/>
            <person name="Song A."/>
            <person name="Cohen E."/>
            <person name="Akter M."/>
            <person name="Roy R.D."/>
            <person name="Hallikas O."/>
            <person name="Christensen M.M."/>
            <person name="Li P."/>
            <person name="Marangoni P."/>
            <person name="Jernvall J."/>
            <person name="Klein O.D."/>
        </authorList>
    </citation>
    <scope>NUCLEOTIDE SEQUENCE [LARGE SCALE GENOMIC DNA]</scope>
    <source>
        <strain evidence="1">V071</strain>
    </source>
</reference>
<comment type="caution">
    <text evidence="1">The sequence shown here is derived from an EMBL/GenBank/DDBJ whole genome shotgun (WGS) entry which is preliminary data.</text>
</comment>
<evidence type="ECO:0000313" key="1">
    <source>
        <dbReference type="EMBL" id="KAK7817902.1"/>
    </source>
</evidence>
<sequence length="61" mass="6785">MRESEVSGMSPRVSVSETVQTWEARPQRVRGMRVSGRDDSRVLSGHVPAGVCKMDPWLQTA</sequence>
<gene>
    <name evidence="1" type="ORF">U0070_005545</name>
</gene>
<evidence type="ECO:0000313" key="2">
    <source>
        <dbReference type="Proteomes" id="UP001488838"/>
    </source>
</evidence>